<feature type="transmembrane region" description="Helical" evidence="5">
    <location>
        <begin position="71"/>
        <end position="100"/>
    </location>
</feature>
<evidence type="ECO:0000256" key="1">
    <source>
        <dbReference type="ARBA" id="ARBA00004141"/>
    </source>
</evidence>
<feature type="transmembrane region" description="Helical" evidence="5">
    <location>
        <begin position="41"/>
        <end position="59"/>
    </location>
</feature>
<feature type="transmembrane region" description="Helical" evidence="5">
    <location>
        <begin position="12"/>
        <end position="35"/>
    </location>
</feature>
<comment type="subcellular location">
    <subcellularLocation>
        <location evidence="1">Membrane</location>
        <topology evidence="1">Multi-pass membrane protein</topology>
    </subcellularLocation>
</comment>
<keyword evidence="3 5" id="KW-1133">Transmembrane helix</keyword>
<reference evidence="7 8" key="1">
    <citation type="journal article" date="2019" name="Int. J. Syst. Evol. Microbiol.">
        <title>Rufibacter sediminis sp. nov., isolated from freshwater lake sediment.</title>
        <authorList>
            <person name="Qu J.H."/>
            <person name="Zhang L.J."/>
            <person name="Fu Y.H."/>
            <person name="Li H.F."/>
        </authorList>
    </citation>
    <scope>NUCLEOTIDE SEQUENCE [LARGE SCALE GENOMIC DNA]</scope>
    <source>
        <strain evidence="7 8">H-1</strain>
    </source>
</reference>
<name>A0ABR6VV21_9BACT</name>
<comment type="caution">
    <text evidence="7">The sequence shown here is derived from an EMBL/GenBank/DDBJ whole genome shotgun (WGS) entry which is preliminary data.</text>
</comment>
<dbReference type="EMBL" id="JACOAF010000035">
    <property type="protein sequence ID" value="MBC3541051.1"/>
    <property type="molecule type" value="Genomic_DNA"/>
</dbReference>
<evidence type="ECO:0000259" key="6">
    <source>
        <dbReference type="Pfam" id="PF13515"/>
    </source>
</evidence>
<evidence type="ECO:0000256" key="4">
    <source>
        <dbReference type="ARBA" id="ARBA00023136"/>
    </source>
</evidence>
<keyword evidence="2 5" id="KW-0812">Transmembrane</keyword>
<evidence type="ECO:0000313" key="7">
    <source>
        <dbReference type="EMBL" id="MBC3541051.1"/>
    </source>
</evidence>
<dbReference type="Proteomes" id="UP000659698">
    <property type="component" value="Unassembled WGS sequence"/>
</dbReference>
<dbReference type="RefSeq" id="WP_186639533.1">
    <property type="nucleotide sequence ID" value="NZ_JACOAF010000035.1"/>
</dbReference>
<gene>
    <name evidence="7" type="ORF">H7U12_15255</name>
</gene>
<sequence length="368" mass="40283">MEKLIKLLEKLGLTFQIVKTAFAAALSWFVASSFLHSEYPYFAAVAAIITVQVTVADSVDKATQRIIGIIGGVLVSMLLGHWFVIGAVSIFFIILIGMAIAKAFRMSPQIISQVAISSLLVLAFGQIKEGYAFERIIETVLGSVIAVVINALIVPQNAVPDVERSILSYSSLSSTTLKSLAGLLDSLGGGRKTGRSEVDALIKEAQSCRKTLELAEQSLKYNFLLTHKRSRLSQLTESITQLESITIQIRGIRRSLADIQLDQHLQPEQVYVQQLKQAMKATAECILAYGRVTIQASDENFCQLETHIRQAQVEQSRCLDSLHSISSLATVRDIGSILTDLGRIVSETQLKNLVEEKVETAQAPNPVL</sequence>
<evidence type="ECO:0000256" key="5">
    <source>
        <dbReference type="SAM" id="Phobius"/>
    </source>
</evidence>
<protein>
    <submittedName>
        <fullName evidence="7">FUSC family protein</fullName>
    </submittedName>
</protein>
<feature type="transmembrane region" description="Helical" evidence="5">
    <location>
        <begin position="106"/>
        <end position="124"/>
    </location>
</feature>
<evidence type="ECO:0000313" key="8">
    <source>
        <dbReference type="Proteomes" id="UP000659698"/>
    </source>
</evidence>
<keyword evidence="4 5" id="KW-0472">Membrane</keyword>
<proteinExistence type="predicted"/>
<feature type="transmembrane region" description="Helical" evidence="5">
    <location>
        <begin position="136"/>
        <end position="154"/>
    </location>
</feature>
<dbReference type="InterPro" id="IPR049453">
    <property type="entry name" value="Memb_transporter_dom"/>
</dbReference>
<dbReference type="Pfam" id="PF13515">
    <property type="entry name" value="FUSC_2"/>
    <property type="match status" value="1"/>
</dbReference>
<accession>A0ABR6VV21</accession>
<keyword evidence="8" id="KW-1185">Reference proteome</keyword>
<evidence type="ECO:0000256" key="3">
    <source>
        <dbReference type="ARBA" id="ARBA00022989"/>
    </source>
</evidence>
<organism evidence="7 8">
    <name type="scientific">Rufibacter sediminis</name>
    <dbReference type="NCBI Taxonomy" id="2762756"/>
    <lineage>
        <taxon>Bacteria</taxon>
        <taxon>Pseudomonadati</taxon>
        <taxon>Bacteroidota</taxon>
        <taxon>Cytophagia</taxon>
        <taxon>Cytophagales</taxon>
        <taxon>Hymenobacteraceae</taxon>
        <taxon>Rufibacter</taxon>
    </lineage>
</organism>
<evidence type="ECO:0000256" key="2">
    <source>
        <dbReference type="ARBA" id="ARBA00022692"/>
    </source>
</evidence>
<feature type="domain" description="Integral membrane bound transporter" evidence="6">
    <location>
        <begin position="27"/>
        <end position="149"/>
    </location>
</feature>